<name>A0AAP7GQH4_STEMA</name>
<protein>
    <recommendedName>
        <fullName evidence="4">TraB/GumN family protein</fullName>
    </recommendedName>
</protein>
<dbReference type="Pfam" id="PF18950">
    <property type="entry name" value="DUF5694"/>
    <property type="match status" value="1"/>
</dbReference>
<dbReference type="Proteomes" id="UP000092125">
    <property type="component" value="Unassembled WGS sequence"/>
</dbReference>
<gene>
    <name evidence="2" type="ORF">A9K56_15530</name>
</gene>
<evidence type="ECO:0000313" key="3">
    <source>
        <dbReference type="Proteomes" id="UP000092125"/>
    </source>
</evidence>
<reference evidence="2 3" key="1">
    <citation type="submission" date="2016-05" db="EMBL/GenBank/DDBJ databases">
        <title>Draft Genome Sequences of Stenotrophomonas maltophilia Strains Sm32COP, Sm41DVV, Sm46PAILV, SmF3, SmF22, SmSOFb1 and SmCVFa1, Isolated from Different Manures, in France.</title>
        <authorList>
            <person name="Nazaret S."/>
            <person name="Bodilis J."/>
        </authorList>
    </citation>
    <scope>NUCLEOTIDE SEQUENCE [LARGE SCALE GENOMIC DNA]</scope>
    <source>
        <strain evidence="2 3">Sm41DVV</strain>
    </source>
</reference>
<comment type="caution">
    <text evidence="2">The sequence shown here is derived from an EMBL/GenBank/DDBJ whole genome shotgun (WGS) entry which is preliminary data.</text>
</comment>
<accession>A0AAP7GQH4</accession>
<feature type="signal peptide" evidence="1">
    <location>
        <begin position="1"/>
        <end position="20"/>
    </location>
</feature>
<evidence type="ECO:0000313" key="2">
    <source>
        <dbReference type="EMBL" id="OBU60169.1"/>
    </source>
</evidence>
<organism evidence="2 3">
    <name type="scientific">Stenotrophomonas maltophilia</name>
    <name type="common">Pseudomonas maltophilia</name>
    <name type="synonym">Xanthomonas maltophilia</name>
    <dbReference type="NCBI Taxonomy" id="40324"/>
    <lineage>
        <taxon>Bacteria</taxon>
        <taxon>Pseudomonadati</taxon>
        <taxon>Pseudomonadota</taxon>
        <taxon>Gammaproteobacteria</taxon>
        <taxon>Lysobacterales</taxon>
        <taxon>Lysobacteraceae</taxon>
        <taxon>Stenotrophomonas</taxon>
        <taxon>Stenotrophomonas maltophilia group</taxon>
    </lineage>
</organism>
<sequence length="362" mass="39053">MFSRLAALFALGLCSSGALAADAGYRPSFNPAQLKGPPAGRVNEVLVLGSPHLSGLPPTFQPAMLEPLLQRLQAWRPTAIAVENLSGLQCDFMRRNPARYAESVGSYCVDPAPAQAATGLDVPAANAEVDRVLAAWPATPTHAQRRRLAALFLAAGENGSALVQWLRLPPQERRAADSLSPQLVQFLDKRAVRRNEVSLIAAELAARLGLERLWAVDDHTADSPTPAALEKAAGEAIMNAWNNPASKARRAADTALHAELGSTDGLLALYRNYNAPDTIAQVYNSDFGAALVEPSPEGFGRNYVGYWETRNLRMVANMREVLGQHPGTRMLTLVGASHKGYYEAYLNQMHDVLLVDANSVLD</sequence>
<feature type="chain" id="PRO_5042989307" description="TraB/GumN family protein" evidence="1">
    <location>
        <begin position="21"/>
        <end position="362"/>
    </location>
</feature>
<evidence type="ECO:0008006" key="4">
    <source>
        <dbReference type="Google" id="ProtNLM"/>
    </source>
</evidence>
<dbReference type="RefSeq" id="WP_065182731.1">
    <property type="nucleotide sequence ID" value="NZ_JAUKVM010000017.1"/>
</dbReference>
<keyword evidence="1" id="KW-0732">Signal</keyword>
<dbReference type="InterPro" id="IPR043749">
    <property type="entry name" value="DUF5694"/>
</dbReference>
<dbReference type="EMBL" id="LYVI01000011">
    <property type="protein sequence ID" value="OBU60169.1"/>
    <property type="molecule type" value="Genomic_DNA"/>
</dbReference>
<proteinExistence type="predicted"/>
<dbReference type="AlphaFoldDB" id="A0AAP7GQH4"/>
<evidence type="ECO:0000256" key="1">
    <source>
        <dbReference type="SAM" id="SignalP"/>
    </source>
</evidence>